<reference evidence="1" key="1">
    <citation type="submission" date="2024-05" db="EMBL/GenBank/DDBJ databases">
        <title>Whole-Genome Sequence of CFS9, a Potential Fish Probiotic Isolated from the Body Surface of Silurus asotus.</title>
        <authorList>
            <person name="Kojima M."/>
            <person name="Tobioka K."/>
            <person name="Yokota K."/>
            <person name="Nakatani H."/>
            <person name="Hori K."/>
            <person name="Tamaru Y."/>
            <person name="Okazaki F."/>
        </authorList>
    </citation>
    <scope>NUCLEOTIDE SEQUENCE</scope>
    <source>
        <strain evidence="1">CFS9</strain>
    </source>
</reference>
<organism evidence="1">
    <name type="scientific">Flavobacterium sp. CFS9</name>
    <dbReference type="NCBI Taxonomy" id="3143118"/>
    <lineage>
        <taxon>Bacteria</taxon>
        <taxon>Pseudomonadati</taxon>
        <taxon>Bacteroidota</taxon>
        <taxon>Flavobacteriia</taxon>
        <taxon>Flavobacteriales</taxon>
        <taxon>Flavobacteriaceae</taxon>
        <taxon>Flavobacterium</taxon>
    </lineage>
</organism>
<gene>
    <name evidence="1" type="ORF">CFS9_09470</name>
</gene>
<accession>A0AAT9GYI9</accession>
<name>A0AAT9GYI9_9FLAO</name>
<evidence type="ECO:0000313" key="1">
    <source>
        <dbReference type="EMBL" id="BFM42306.1"/>
    </source>
</evidence>
<sequence length="432" mass="50697">MKRNLLLNFLNEEHKEKANDQLFFDYLHFNLNNRIYSYGAQFKSPNEYERDLKKRIKDKLFNFGIKIYAFLFSCFKKKTDIDVILSSAYFNLNNNSELNEYLLITPPWIFGKNQKYFEYSFFKQTFELNHKLAGDFKDLLKPDFISLAKRYKFDFKEYVVRHNIKALFLPQDIGFFEKMAIDVFKELNLPTFNFIHGLPGIYNDIDYNRTDYLVVWGESIKKNFVKAGLNPDKIIVNGHPKYSSLSLDQNLRFELDNILIITKSLNGSQFSDSLIVGDRSNLIYYLLSIKKVLEKLGVKKVRLRPHPSENIDWYHKYIEKDFFVFDTDDLKTSLTNSSLVIGGTSTTFLEALIEGVNYVVYEPLIEDTLIDGFYPVAPFDRSEKKVPVARSEEELEEILTKKVFVDLTILNDYISKEFKTDAVLNLLKTKTK</sequence>
<dbReference type="AlphaFoldDB" id="A0AAT9GYI9"/>
<protein>
    <recommendedName>
        <fullName evidence="2">CDP-Glycerol:Poly(Glycerophosphate) glycerophosphotransferase</fullName>
    </recommendedName>
</protein>
<proteinExistence type="predicted"/>
<dbReference type="SUPFAM" id="SSF53756">
    <property type="entry name" value="UDP-Glycosyltransferase/glycogen phosphorylase"/>
    <property type="match status" value="1"/>
</dbReference>
<dbReference type="EMBL" id="AP031573">
    <property type="protein sequence ID" value="BFM42306.1"/>
    <property type="molecule type" value="Genomic_DNA"/>
</dbReference>
<dbReference type="RefSeq" id="WP_369617502.1">
    <property type="nucleotide sequence ID" value="NZ_AP031573.1"/>
</dbReference>
<evidence type="ECO:0008006" key="2">
    <source>
        <dbReference type="Google" id="ProtNLM"/>
    </source>
</evidence>